<feature type="region of interest" description="Disordered" evidence="1">
    <location>
        <begin position="52"/>
        <end position="78"/>
    </location>
</feature>
<name>A0A239GVS1_9ACTN</name>
<dbReference type="EMBL" id="FZOR01000008">
    <property type="protein sequence ID" value="SNS72623.1"/>
    <property type="molecule type" value="Genomic_DNA"/>
</dbReference>
<dbReference type="RefSeq" id="WP_089325916.1">
    <property type="nucleotide sequence ID" value="NZ_FZOR01000008.1"/>
</dbReference>
<protein>
    <submittedName>
        <fullName evidence="2">Uncharacterized protein</fullName>
    </submittedName>
</protein>
<reference evidence="2 3" key="1">
    <citation type="submission" date="2017-06" db="EMBL/GenBank/DDBJ databases">
        <authorList>
            <person name="Kim H.J."/>
            <person name="Triplett B.A."/>
        </authorList>
    </citation>
    <scope>NUCLEOTIDE SEQUENCE [LARGE SCALE GENOMIC DNA]</scope>
    <source>
        <strain evidence="2 3">DSM 44715</strain>
    </source>
</reference>
<sequence>MDGPPTLAELLPNVGAIAVPAGAGISTTAARPAPAAGARLVIIDTGPTPYDGLAGAVPRRPLGEAPPRPAGLALGTGR</sequence>
<dbReference type="AlphaFoldDB" id="A0A239GVS1"/>
<evidence type="ECO:0000313" key="2">
    <source>
        <dbReference type="EMBL" id="SNS72623.1"/>
    </source>
</evidence>
<gene>
    <name evidence="2" type="ORF">SAMN05443665_1008115</name>
</gene>
<evidence type="ECO:0000313" key="3">
    <source>
        <dbReference type="Proteomes" id="UP000198318"/>
    </source>
</evidence>
<keyword evidence="3" id="KW-1185">Reference proteome</keyword>
<proteinExistence type="predicted"/>
<evidence type="ECO:0000256" key="1">
    <source>
        <dbReference type="SAM" id="MobiDB-lite"/>
    </source>
</evidence>
<dbReference type="OrthoDB" id="9800582at2"/>
<accession>A0A239GVS1</accession>
<dbReference type="Proteomes" id="UP000198318">
    <property type="component" value="Unassembled WGS sequence"/>
</dbReference>
<organism evidence="2 3">
    <name type="scientific">Actinomadura meyerae</name>
    <dbReference type="NCBI Taxonomy" id="240840"/>
    <lineage>
        <taxon>Bacteria</taxon>
        <taxon>Bacillati</taxon>
        <taxon>Actinomycetota</taxon>
        <taxon>Actinomycetes</taxon>
        <taxon>Streptosporangiales</taxon>
        <taxon>Thermomonosporaceae</taxon>
        <taxon>Actinomadura</taxon>
    </lineage>
</organism>